<dbReference type="Proteomes" id="UP001454036">
    <property type="component" value="Unassembled WGS sequence"/>
</dbReference>
<dbReference type="AlphaFoldDB" id="A0AAV3PXN9"/>
<feature type="transmembrane region" description="Helical" evidence="1">
    <location>
        <begin position="41"/>
        <end position="66"/>
    </location>
</feature>
<keyword evidence="3" id="KW-1185">Reference proteome</keyword>
<evidence type="ECO:0000313" key="2">
    <source>
        <dbReference type="EMBL" id="GAA0155876.1"/>
    </source>
</evidence>
<evidence type="ECO:0000313" key="3">
    <source>
        <dbReference type="Proteomes" id="UP001454036"/>
    </source>
</evidence>
<proteinExistence type="predicted"/>
<evidence type="ECO:0000256" key="1">
    <source>
        <dbReference type="SAM" id="Phobius"/>
    </source>
</evidence>
<keyword evidence="1" id="KW-0472">Membrane</keyword>
<keyword evidence="1" id="KW-0812">Transmembrane</keyword>
<keyword evidence="1" id="KW-1133">Transmembrane helix</keyword>
<reference evidence="2 3" key="1">
    <citation type="submission" date="2024-01" db="EMBL/GenBank/DDBJ databases">
        <title>The complete chloroplast genome sequence of Lithospermum erythrorhizon: insights into the phylogenetic relationship among Boraginaceae species and the maternal lineages of purple gromwells.</title>
        <authorList>
            <person name="Okada T."/>
            <person name="Watanabe K."/>
        </authorList>
    </citation>
    <scope>NUCLEOTIDE SEQUENCE [LARGE SCALE GENOMIC DNA]</scope>
</reference>
<sequence>MSLVNCILLLCSCTLYCGIFTRNPTASKLHVIDLSPSNSAFPSQPCSIAFAKQLLLFFCLVILVIFSQVRTPTYLGKTWSYI</sequence>
<name>A0AAV3PXN9_LITER</name>
<protein>
    <submittedName>
        <fullName evidence="2">Uncharacterized protein</fullName>
    </submittedName>
</protein>
<organism evidence="2 3">
    <name type="scientific">Lithospermum erythrorhizon</name>
    <name type="common">Purple gromwell</name>
    <name type="synonym">Lithospermum officinale var. erythrorhizon</name>
    <dbReference type="NCBI Taxonomy" id="34254"/>
    <lineage>
        <taxon>Eukaryota</taxon>
        <taxon>Viridiplantae</taxon>
        <taxon>Streptophyta</taxon>
        <taxon>Embryophyta</taxon>
        <taxon>Tracheophyta</taxon>
        <taxon>Spermatophyta</taxon>
        <taxon>Magnoliopsida</taxon>
        <taxon>eudicotyledons</taxon>
        <taxon>Gunneridae</taxon>
        <taxon>Pentapetalae</taxon>
        <taxon>asterids</taxon>
        <taxon>lamiids</taxon>
        <taxon>Boraginales</taxon>
        <taxon>Boraginaceae</taxon>
        <taxon>Boraginoideae</taxon>
        <taxon>Lithospermeae</taxon>
        <taxon>Lithospermum</taxon>
    </lineage>
</organism>
<accession>A0AAV3PXN9</accession>
<dbReference type="EMBL" id="BAABME010019050">
    <property type="protein sequence ID" value="GAA0155876.1"/>
    <property type="molecule type" value="Genomic_DNA"/>
</dbReference>
<gene>
    <name evidence="2" type="ORF">LIER_38172</name>
</gene>
<comment type="caution">
    <text evidence="2">The sequence shown here is derived from an EMBL/GenBank/DDBJ whole genome shotgun (WGS) entry which is preliminary data.</text>
</comment>